<keyword evidence="2" id="KW-1185">Reference proteome</keyword>
<proteinExistence type="predicted"/>
<evidence type="ECO:0000313" key="2">
    <source>
        <dbReference type="Proteomes" id="UP000693952"/>
    </source>
</evidence>
<dbReference type="Pfam" id="PF02413">
    <property type="entry name" value="Caudo_TAP"/>
    <property type="match status" value="1"/>
</dbReference>
<gene>
    <name evidence="1" type="ORF">KSS89_07155</name>
</gene>
<reference evidence="1" key="1">
    <citation type="submission" date="2021-06" db="EMBL/GenBank/DDBJ databases">
        <title>Updating the genus Pseudomonas: Description of 43 new species and partition of the Pseudomonas putida group.</title>
        <authorList>
            <person name="Girard L."/>
            <person name="Lood C."/>
            <person name="Vandamme P."/>
            <person name="Rokni-Zadeh H."/>
            <person name="van Noort V."/>
            <person name="Hofte M."/>
            <person name="Lavigne R."/>
            <person name="De Mot R."/>
        </authorList>
    </citation>
    <scope>NUCLEOTIDE SEQUENCE</scope>
    <source>
        <strain evidence="1">CMR12a</strain>
    </source>
</reference>
<evidence type="ECO:0000313" key="1">
    <source>
        <dbReference type="EMBL" id="QXH41991.1"/>
    </source>
</evidence>
<dbReference type="Proteomes" id="UP000693952">
    <property type="component" value="Chromosome"/>
</dbReference>
<protein>
    <submittedName>
        <fullName evidence="1">Tail fiber assembly protein</fullName>
    </submittedName>
</protein>
<dbReference type="InterPro" id="IPR003458">
    <property type="entry name" value="Phage_T4_Gp38_tail_assem"/>
</dbReference>
<sequence length="202" mass="22508">MPEYLVSPAGALIGPVVFPVVPGLGVQLPANAVELPSELSPPEKGFAWAWVDGAPQLLPDHRGQVFQIHGGAASTWERLGDLPEGLTTQPRPDPYHVWHDDRWQLDREARESATLEQLLLERDNRLREAAIRLAPLQYAVDLGEASTEEKNALLDWKRYCIALNRIEQQPGYPSEIEWPVLAPSVLKAPSNPLFALFRGKNK</sequence>
<dbReference type="RefSeq" id="WP_068580506.1">
    <property type="nucleotide sequence ID" value="NZ_CP027706.1"/>
</dbReference>
<dbReference type="EMBL" id="CP077074">
    <property type="protein sequence ID" value="QXH41991.1"/>
    <property type="molecule type" value="Genomic_DNA"/>
</dbReference>
<organism evidence="1 2">
    <name type="scientific">Pseudomonas sessilinigenes</name>
    <dbReference type="NCBI Taxonomy" id="658629"/>
    <lineage>
        <taxon>Bacteria</taxon>
        <taxon>Pseudomonadati</taxon>
        <taxon>Pseudomonadota</taxon>
        <taxon>Gammaproteobacteria</taxon>
        <taxon>Pseudomonadales</taxon>
        <taxon>Pseudomonadaceae</taxon>
        <taxon>Pseudomonas</taxon>
    </lineage>
</organism>
<accession>A0ABX8MRX9</accession>
<name>A0ABX8MRX9_9PSED</name>